<evidence type="ECO:0000313" key="1">
    <source>
        <dbReference type="EMBL" id="EEX18622.1"/>
    </source>
</evidence>
<dbReference type="EMBL" id="ACVA01000033">
    <property type="protein sequence ID" value="EEX18622.1"/>
    <property type="molecule type" value="Genomic_DNA"/>
</dbReference>
<sequence length="48" mass="5695">MVFSYLIPIFALRYFQASHNKDYSVVKTNKVGQLTFFRFIETKVIFVS</sequence>
<protein>
    <submittedName>
        <fullName evidence="1">Uncharacterized protein</fullName>
    </submittedName>
</protein>
<dbReference type="Proteomes" id="UP000003327">
    <property type="component" value="Unassembled WGS sequence"/>
</dbReference>
<reference evidence="1 2" key="1">
    <citation type="submission" date="2009-09" db="EMBL/GenBank/DDBJ databases">
        <authorList>
            <person name="Weinstock G."/>
            <person name="Sodergren E."/>
            <person name="Clifton S."/>
            <person name="Fulton L."/>
            <person name="Fulton B."/>
            <person name="Courtney L."/>
            <person name="Fronick C."/>
            <person name="Harrison M."/>
            <person name="Strong C."/>
            <person name="Farmer C."/>
            <person name="Delahaunty K."/>
            <person name="Markovic C."/>
            <person name="Hall O."/>
            <person name="Minx P."/>
            <person name="Tomlinson C."/>
            <person name="Mitreva M."/>
            <person name="Nelson J."/>
            <person name="Hou S."/>
            <person name="Wollam A."/>
            <person name="Pepin K.H."/>
            <person name="Johnson M."/>
            <person name="Bhonagiri V."/>
            <person name="Nash W.E."/>
            <person name="Warren W."/>
            <person name="Chinwalla A."/>
            <person name="Mardis E.R."/>
            <person name="Wilson R.K."/>
        </authorList>
    </citation>
    <scope>NUCLEOTIDE SEQUENCE [LARGE SCALE GENOMIC DNA]</scope>
    <source>
        <strain evidence="1 2">F0319</strain>
    </source>
</reference>
<name>C9MPM5_9BACT</name>
<proteinExistence type="predicted"/>
<dbReference type="STRING" id="649761.HMPREF0973_01566"/>
<accession>C9MPM5</accession>
<dbReference type="HOGENOM" id="CLU_3156449_0_0_10"/>
<keyword evidence="2" id="KW-1185">Reference proteome</keyword>
<comment type="caution">
    <text evidence="1">The sequence shown here is derived from an EMBL/GenBank/DDBJ whole genome shotgun (WGS) entry which is preliminary data.</text>
</comment>
<gene>
    <name evidence="1" type="ORF">HMPREF0973_01566</name>
</gene>
<dbReference type="AlphaFoldDB" id="C9MPM5"/>
<evidence type="ECO:0000313" key="2">
    <source>
        <dbReference type="Proteomes" id="UP000003327"/>
    </source>
</evidence>
<organism evidence="1 2">
    <name type="scientific">Prevotella veroralis F0319</name>
    <dbReference type="NCBI Taxonomy" id="649761"/>
    <lineage>
        <taxon>Bacteria</taxon>
        <taxon>Pseudomonadati</taxon>
        <taxon>Bacteroidota</taxon>
        <taxon>Bacteroidia</taxon>
        <taxon>Bacteroidales</taxon>
        <taxon>Prevotellaceae</taxon>
        <taxon>Prevotella</taxon>
    </lineage>
</organism>